<protein>
    <submittedName>
        <fullName evidence="2">Rrf2 family transcriptional regulator</fullName>
    </submittedName>
</protein>
<dbReference type="InterPro" id="IPR000944">
    <property type="entry name" value="Tscrpt_reg_Rrf2"/>
</dbReference>
<dbReference type="PROSITE" id="PS01332">
    <property type="entry name" value="HTH_RRF2_1"/>
    <property type="match status" value="1"/>
</dbReference>
<dbReference type="PROSITE" id="PS51197">
    <property type="entry name" value="HTH_RRF2_2"/>
    <property type="match status" value="1"/>
</dbReference>
<organism evidence="2 3">
    <name type="scientific">Thermithiobacillus plumbiphilus</name>
    <dbReference type="NCBI Taxonomy" id="1729899"/>
    <lineage>
        <taxon>Bacteria</taxon>
        <taxon>Pseudomonadati</taxon>
        <taxon>Pseudomonadota</taxon>
        <taxon>Acidithiobacillia</taxon>
        <taxon>Acidithiobacillales</taxon>
        <taxon>Thermithiobacillaceae</taxon>
        <taxon>Thermithiobacillus</taxon>
    </lineage>
</organism>
<evidence type="ECO:0000256" key="1">
    <source>
        <dbReference type="ARBA" id="ARBA00023125"/>
    </source>
</evidence>
<dbReference type="InterPro" id="IPR030489">
    <property type="entry name" value="TR_Rrf2-type_CS"/>
</dbReference>
<sequence length="147" mass="16168">MRLTLYTDYALRVLLYLGLKGESLSTIREISTFHGISHNHLVKVVHQLGAWGYVRTLRGRGGGIQLARPPAQINVGELVRRTEDDLQLVECLAACKGSCAIEANCSLKFILQEAVTQFLAILSRYTLADLLNQGPQMPGRIAGLSFS</sequence>
<dbReference type="SUPFAM" id="SSF46785">
    <property type="entry name" value="Winged helix' DNA-binding domain"/>
    <property type="match status" value="1"/>
</dbReference>
<keyword evidence="3" id="KW-1185">Reference proteome</keyword>
<evidence type="ECO:0000313" key="3">
    <source>
        <dbReference type="Proteomes" id="UP001446205"/>
    </source>
</evidence>
<dbReference type="RefSeq" id="WP_341370758.1">
    <property type="nucleotide sequence ID" value="NZ_JBBPCO010000007.1"/>
</dbReference>
<dbReference type="InterPro" id="IPR036390">
    <property type="entry name" value="WH_DNA-bd_sf"/>
</dbReference>
<dbReference type="PANTHER" id="PTHR33221">
    <property type="entry name" value="WINGED HELIX-TURN-HELIX TRANSCRIPTIONAL REGULATOR, RRF2 FAMILY"/>
    <property type="match status" value="1"/>
</dbReference>
<dbReference type="NCBIfam" id="TIGR00738">
    <property type="entry name" value="rrf2_super"/>
    <property type="match status" value="1"/>
</dbReference>
<gene>
    <name evidence="2" type="ORF">WOB96_07955</name>
</gene>
<keyword evidence="1" id="KW-0238">DNA-binding</keyword>
<name>A0ABU9DAJ8_9PROT</name>
<dbReference type="InterPro" id="IPR036388">
    <property type="entry name" value="WH-like_DNA-bd_sf"/>
</dbReference>
<proteinExistence type="predicted"/>
<dbReference type="Gene3D" id="1.10.10.10">
    <property type="entry name" value="Winged helix-like DNA-binding domain superfamily/Winged helix DNA-binding domain"/>
    <property type="match status" value="1"/>
</dbReference>
<dbReference type="Proteomes" id="UP001446205">
    <property type="component" value="Unassembled WGS sequence"/>
</dbReference>
<dbReference type="EMBL" id="JBBPCO010000007">
    <property type="protein sequence ID" value="MEK8089700.1"/>
    <property type="molecule type" value="Genomic_DNA"/>
</dbReference>
<reference evidence="2 3" key="1">
    <citation type="submission" date="2024-04" db="EMBL/GenBank/DDBJ databases">
        <authorList>
            <person name="Abashina T."/>
            <person name="Shaikin A."/>
        </authorList>
    </citation>
    <scope>NUCLEOTIDE SEQUENCE [LARGE SCALE GENOMIC DNA]</scope>
    <source>
        <strain evidence="2 3">AAFK</strain>
    </source>
</reference>
<comment type="caution">
    <text evidence="2">The sequence shown here is derived from an EMBL/GenBank/DDBJ whole genome shotgun (WGS) entry which is preliminary data.</text>
</comment>
<accession>A0ABU9DAJ8</accession>
<dbReference type="PANTHER" id="PTHR33221:SF4">
    <property type="entry name" value="HTH-TYPE TRANSCRIPTIONAL REPRESSOR NSRR"/>
    <property type="match status" value="1"/>
</dbReference>
<dbReference type="Pfam" id="PF02082">
    <property type="entry name" value="Rrf2"/>
    <property type="match status" value="1"/>
</dbReference>
<evidence type="ECO:0000313" key="2">
    <source>
        <dbReference type="EMBL" id="MEK8089700.1"/>
    </source>
</evidence>